<comment type="caution">
    <text evidence="5">The sequence shown here is derived from an EMBL/GenBank/DDBJ whole genome shotgun (WGS) entry which is preliminary data.</text>
</comment>
<dbReference type="InterPro" id="IPR036812">
    <property type="entry name" value="NAD(P)_OxRdtase_dom_sf"/>
</dbReference>
<proteinExistence type="predicted"/>
<dbReference type="PANTHER" id="PTHR43312">
    <property type="entry name" value="D-THREO-ALDOSE 1-DEHYDROGENASE"/>
    <property type="match status" value="1"/>
</dbReference>
<dbReference type="PROSITE" id="PS00198">
    <property type="entry name" value="4FE4S_FER_1"/>
    <property type="match status" value="1"/>
</dbReference>
<evidence type="ECO:0000256" key="1">
    <source>
        <dbReference type="ARBA" id="ARBA00022723"/>
    </source>
</evidence>
<dbReference type="Gene3D" id="3.20.20.100">
    <property type="entry name" value="NADP-dependent oxidoreductase domain"/>
    <property type="match status" value="1"/>
</dbReference>
<dbReference type="InterPro" id="IPR017900">
    <property type="entry name" value="4Fe4S_Fe_S_CS"/>
</dbReference>
<accession>A0A8J6NRE9</accession>
<keyword evidence="1" id="KW-0479">Metal-binding</keyword>
<evidence type="ECO:0000256" key="3">
    <source>
        <dbReference type="ARBA" id="ARBA00023014"/>
    </source>
</evidence>
<name>A0A8J6NRE9_9BACT</name>
<dbReference type="PANTHER" id="PTHR43312:SF1">
    <property type="entry name" value="NADP-DEPENDENT OXIDOREDUCTASE DOMAIN-CONTAINING PROTEIN"/>
    <property type="match status" value="1"/>
</dbReference>
<evidence type="ECO:0000256" key="2">
    <source>
        <dbReference type="ARBA" id="ARBA00023004"/>
    </source>
</evidence>
<evidence type="ECO:0000313" key="6">
    <source>
        <dbReference type="Proteomes" id="UP000603434"/>
    </source>
</evidence>
<dbReference type="EMBL" id="JACNJH010000144">
    <property type="protein sequence ID" value="MBC8361661.1"/>
    <property type="molecule type" value="Genomic_DNA"/>
</dbReference>
<dbReference type="SUPFAM" id="SSF46548">
    <property type="entry name" value="alpha-helical ferredoxin"/>
    <property type="match status" value="1"/>
</dbReference>
<keyword evidence="2" id="KW-0408">Iron</keyword>
<dbReference type="InterPro" id="IPR023210">
    <property type="entry name" value="NADP_OxRdtase_dom"/>
</dbReference>
<organism evidence="5 6">
    <name type="scientific">Candidatus Desulfatibia profunda</name>
    <dbReference type="NCBI Taxonomy" id="2841695"/>
    <lineage>
        <taxon>Bacteria</taxon>
        <taxon>Pseudomonadati</taxon>
        <taxon>Thermodesulfobacteriota</taxon>
        <taxon>Desulfobacteria</taxon>
        <taxon>Desulfobacterales</taxon>
        <taxon>Desulfobacterales incertae sedis</taxon>
        <taxon>Candidatus Desulfatibia</taxon>
    </lineage>
</organism>
<evidence type="ECO:0000313" key="5">
    <source>
        <dbReference type="EMBL" id="MBC8361661.1"/>
    </source>
</evidence>
<feature type="domain" description="4Fe-4S ferredoxin-type" evidence="4">
    <location>
        <begin position="251"/>
        <end position="281"/>
    </location>
</feature>
<dbReference type="Pfam" id="PF00248">
    <property type="entry name" value="Aldo_ket_red"/>
    <property type="match status" value="1"/>
</dbReference>
<evidence type="ECO:0000259" key="4">
    <source>
        <dbReference type="PROSITE" id="PS51379"/>
    </source>
</evidence>
<dbReference type="InterPro" id="IPR053135">
    <property type="entry name" value="AKR2_Oxidoreductase"/>
</dbReference>
<dbReference type="InterPro" id="IPR017896">
    <property type="entry name" value="4Fe4S_Fe-S-bd"/>
</dbReference>
<gene>
    <name evidence="5" type="ORF">H8E23_09700</name>
</gene>
<dbReference type="GO" id="GO:0051536">
    <property type="term" value="F:iron-sulfur cluster binding"/>
    <property type="evidence" value="ECO:0007669"/>
    <property type="project" value="UniProtKB-KW"/>
</dbReference>
<sequence length="292" mass="32677">MTIAGKPIMLFHIGMALQQTDKRIAPASKSMGKTADAVRTDLETSLNQLQRDYIDLYQCHFVRNDQEYQQILSPGGALEGLVRARDEGLIGHIGITSHNLDLLERVVDEGFFETIMVCYSFLEPKAEESVIPGALAKNIGVIAMKPFSGGAIDDPAPALKYVLAQDGILIIPGVESKALFDQNWEIFNGSHALNDAERSQIESVRKQYENSFCRRCDYCQPCSEAIPIQLILGVRSAFKRFGKNFLQEGWPREAIAKARNCSECGECLPRCPYQLPIPDLIKENLRWVDEQL</sequence>
<dbReference type="CDD" id="cd19100">
    <property type="entry name" value="AKR_unchar"/>
    <property type="match status" value="1"/>
</dbReference>
<protein>
    <submittedName>
        <fullName evidence="5">Aldo/keto reductase</fullName>
    </submittedName>
</protein>
<dbReference type="GO" id="GO:0046872">
    <property type="term" value="F:metal ion binding"/>
    <property type="evidence" value="ECO:0007669"/>
    <property type="project" value="UniProtKB-KW"/>
</dbReference>
<reference evidence="5 6" key="1">
    <citation type="submission" date="2020-08" db="EMBL/GenBank/DDBJ databases">
        <title>Bridging the membrane lipid divide: bacteria of the FCB group superphylum have the potential to synthesize archaeal ether lipids.</title>
        <authorList>
            <person name="Villanueva L."/>
            <person name="Von Meijenfeldt F.A.B."/>
            <person name="Westbye A.B."/>
            <person name="Yadav S."/>
            <person name="Hopmans E.C."/>
            <person name="Dutilh B.E."/>
            <person name="Sinninghe Damste J.S."/>
        </authorList>
    </citation>
    <scope>NUCLEOTIDE SEQUENCE [LARGE SCALE GENOMIC DNA]</scope>
    <source>
        <strain evidence="5">NIOZ-UU30</strain>
    </source>
</reference>
<dbReference type="AlphaFoldDB" id="A0A8J6NRE9"/>
<dbReference type="SUPFAM" id="SSF51430">
    <property type="entry name" value="NAD(P)-linked oxidoreductase"/>
    <property type="match status" value="1"/>
</dbReference>
<keyword evidence="3" id="KW-0411">Iron-sulfur</keyword>
<dbReference type="PROSITE" id="PS51379">
    <property type="entry name" value="4FE4S_FER_2"/>
    <property type="match status" value="1"/>
</dbReference>
<dbReference type="Proteomes" id="UP000603434">
    <property type="component" value="Unassembled WGS sequence"/>
</dbReference>